<evidence type="ECO:0000256" key="7">
    <source>
        <dbReference type="PIRSR" id="PIRSR006118-2"/>
    </source>
</evidence>
<dbReference type="eggNOG" id="COG1778">
    <property type="taxonomic scope" value="Bacteria"/>
</dbReference>
<dbReference type="GO" id="GO:0008781">
    <property type="term" value="F:N-acylneuraminate cytidylyltransferase activity"/>
    <property type="evidence" value="ECO:0007669"/>
    <property type="project" value="TreeGrafter"/>
</dbReference>
<dbReference type="SUPFAM" id="SSF56784">
    <property type="entry name" value="HAD-like"/>
    <property type="match status" value="1"/>
</dbReference>
<reference evidence="8 9" key="2">
    <citation type="submission" date="2009-02" db="EMBL/GenBank/DDBJ databases">
        <title>Draft genome sequence of Blautia hydrogenotrophica DSM 10507 (Ruminococcus hydrogenotrophicus DSM 10507).</title>
        <authorList>
            <person name="Sudarsanam P."/>
            <person name="Ley R."/>
            <person name="Guruge J."/>
            <person name="Turnbaugh P.J."/>
            <person name="Mahowald M."/>
            <person name="Liep D."/>
            <person name="Gordon J."/>
        </authorList>
    </citation>
    <scope>NUCLEOTIDE SEQUENCE [LARGE SCALE GENOMIC DNA]</scope>
    <source>
        <strain evidence="9">DSM 10507 / JCM 14656 / S5a33</strain>
    </source>
</reference>
<dbReference type="InterPro" id="IPR010023">
    <property type="entry name" value="KdsC_fam"/>
</dbReference>
<dbReference type="CDD" id="cd01630">
    <property type="entry name" value="HAD_KDO-like"/>
    <property type="match status" value="1"/>
</dbReference>
<proteinExistence type="inferred from homology"/>
<dbReference type="FunFam" id="3.40.50.1000:FF:000029">
    <property type="entry name" value="3-deoxy-D-manno-octulosonate 8-phosphate phosphatase KdsC"/>
    <property type="match status" value="1"/>
</dbReference>
<dbReference type="GO" id="GO:0016788">
    <property type="term" value="F:hydrolase activity, acting on ester bonds"/>
    <property type="evidence" value="ECO:0007669"/>
    <property type="project" value="InterPro"/>
</dbReference>
<comment type="subunit">
    <text evidence="3">Homotetramer.</text>
</comment>
<gene>
    <name evidence="8" type="ORF">RUMHYD_01562</name>
</gene>
<dbReference type="InterPro" id="IPR050793">
    <property type="entry name" value="CMP-NeuNAc_synthase"/>
</dbReference>
<evidence type="ECO:0000313" key="8">
    <source>
        <dbReference type="EMBL" id="EEG49529.1"/>
    </source>
</evidence>
<protein>
    <recommendedName>
        <fullName evidence="10">3-deoxy-manno-octulosonate-8-phosphatase</fullName>
    </recommendedName>
</protein>
<sequence>MSMKEIKLIILDVDGTMTDGGVYIDNRRIETKKFSIKDGCGIVLAHAMGLEFMILTGRESNCVLQRAEELKIRHVYQNVGNKISFLKSYMEENGLEADQLAYIGDDLNDLYAMRLAGTAVCPQDAAKEIKAQCDYVLNARGGEGVVREFVELLLKSRGQWETAIERAFGE</sequence>
<name>C0CL41_BLAHS</name>
<dbReference type="InterPro" id="IPR036412">
    <property type="entry name" value="HAD-like_sf"/>
</dbReference>
<dbReference type="PIRSF" id="PIRSF006118">
    <property type="entry name" value="KDO8-P_Ptase"/>
    <property type="match status" value="1"/>
</dbReference>
<dbReference type="SFLD" id="SFLDS00003">
    <property type="entry name" value="Haloacid_Dehalogenase"/>
    <property type="match status" value="1"/>
</dbReference>
<comment type="caution">
    <text evidence="8">The sequence shown here is derived from an EMBL/GenBank/DDBJ whole genome shotgun (WGS) entry which is preliminary data.</text>
</comment>
<feature type="binding site" evidence="7">
    <location>
        <position position="105"/>
    </location>
    <ligand>
        <name>Mg(2+)</name>
        <dbReference type="ChEBI" id="CHEBI:18420"/>
    </ligand>
</feature>
<evidence type="ECO:0008006" key="10">
    <source>
        <dbReference type="Google" id="ProtNLM"/>
    </source>
</evidence>
<dbReference type="PANTHER" id="PTHR21485:SF3">
    <property type="entry name" value="N-ACYLNEURAMINATE CYTIDYLYLTRANSFERASE"/>
    <property type="match status" value="1"/>
</dbReference>
<feature type="binding site" evidence="7">
    <location>
        <position position="12"/>
    </location>
    <ligand>
        <name>Mg(2+)</name>
        <dbReference type="ChEBI" id="CHEBI:18420"/>
    </ligand>
</feature>
<dbReference type="GO" id="GO:0046872">
    <property type="term" value="F:metal ion binding"/>
    <property type="evidence" value="ECO:0007669"/>
    <property type="project" value="UniProtKB-KW"/>
</dbReference>
<keyword evidence="9" id="KW-1185">Reference proteome</keyword>
<comment type="cofactor">
    <cofactor evidence="1 7">
        <name>Mg(2+)</name>
        <dbReference type="ChEBI" id="CHEBI:18420"/>
    </cofactor>
</comment>
<dbReference type="Gene3D" id="3.40.50.1000">
    <property type="entry name" value="HAD superfamily/HAD-like"/>
    <property type="match status" value="1"/>
</dbReference>
<evidence type="ECO:0000256" key="2">
    <source>
        <dbReference type="ARBA" id="ARBA00005893"/>
    </source>
</evidence>
<evidence type="ECO:0000313" key="9">
    <source>
        <dbReference type="Proteomes" id="UP000003100"/>
    </source>
</evidence>
<dbReference type="PATRIC" id="fig|476272.21.peg.2911"/>
<keyword evidence="4 7" id="KW-0479">Metal-binding</keyword>
<dbReference type="SFLD" id="SFLDG01138">
    <property type="entry name" value="C1.6.2:_Deoxy-d-mannose-octulo"/>
    <property type="match status" value="1"/>
</dbReference>
<organism evidence="8 9">
    <name type="scientific">Blautia hydrogenotrophica (strain DSM 10507 / JCM 14656 / S5a33)</name>
    <name type="common">Ruminococcus hydrogenotrophicus</name>
    <dbReference type="NCBI Taxonomy" id="476272"/>
    <lineage>
        <taxon>Bacteria</taxon>
        <taxon>Bacillati</taxon>
        <taxon>Bacillota</taxon>
        <taxon>Clostridia</taxon>
        <taxon>Lachnospirales</taxon>
        <taxon>Lachnospiraceae</taxon>
        <taxon>Blautia</taxon>
    </lineage>
</organism>
<feature type="binding site" evidence="7">
    <location>
        <position position="14"/>
    </location>
    <ligand>
        <name>substrate</name>
    </ligand>
</feature>
<reference evidence="8 9" key="1">
    <citation type="submission" date="2009-01" db="EMBL/GenBank/DDBJ databases">
        <authorList>
            <person name="Fulton L."/>
            <person name="Clifton S."/>
            <person name="Fulton B."/>
            <person name="Xu J."/>
            <person name="Minx P."/>
            <person name="Pepin K.H."/>
            <person name="Johnson M."/>
            <person name="Bhonagiri V."/>
            <person name="Nash W.E."/>
            <person name="Mardis E.R."/>
            <person name="Wilson R.K."/>
        </authorList>
    </citation>
    <scope>NUCLEOTIDE SEQUENCE [LARGE SCALE GENOMIC DNA]</scope>
    <source>
        <strain evidence="9">DSM 10507 / JCM 14656 / S5a33</strain>
    </source>
</reference>
<dbReference type="EMBL" id="ACBZ01000076">
    <property type="protein sequence ID" value="EEG49529.1"/>
    <property type="molecule type" value="Genomic_DNA"/>
</dbReference>
<dbReference type="SFLD" id="SFLDG01136">
    <property type="entry name" value="C1.6:_Phosphoserine_Phosphatas"/>
    <property type="match status" value="1"/>
</dbReference>
<evidence type="ECO:0000256" key="1">
    <source>
        <dbReference type="ARBA" id="ARBA00001946"/>
    </source>
</evidence>
<accession>C0CL41</accession>
<evidence type="ECO:0000256" key="3">
    <source>
        <dbReference type="ARBA" id="ARBA00011881"/>
    </source>
</evidence>
<evidence type="ECO:0000256" key="5">
    <source>
        <dbReference type="ARBA" id="ARBA00022801"/>
    </source>
</evidence>
<keyword evidence="5" id="KW-0378">Hydrolase</keyword>
<evidence type="ECO:0000256" key="6">
    <source>
        <dbReference type="ARBA" id="ARBA00022842"/>
    </source>
</evidence>
<dbReference type="InterPro" id="IPR023214">
    <property type="entry name" value="HAD_sf"/>
</dbReference>
<dbReference type="AlphaFoldDB" id="C0CL41"/>
<dbReference type="HOGENOM" id="CLU_106694_1_0_9"/>
<keyword evidence="6 7" id="KW-0460">Magnesium</keyword>
<comment type="similarity">
    <text evidence="2">Belongs to the KdsC family.</text>
</comment>
<dbReference type="NCBIfam" id="TIGR01670">
    <property type="entry name" value="KdsC-phosphatas"/>
    <property type="match status" value="1"/>
</dbReference>
<dbReference type="Pfam" id="PF08282">
    <property type="entry name" value="Hydrolase_3"/>
    <property type="match status" value="1"/>
</dbReference>
<dbReference type="PANTHER" id="PTHR21485">
    <property type="entry name" value="HAD SUPERFAMILY MEMBERS CMAS AND KDSC"/>
    <property type="match status" value="1"/>
</dbReference>
<dbReference type="Proteomes" id="UP000003100">
    <property type="component" value="Unassembled WGS sequence"/>
</dbReference>
<evidence type="ECO:0000256" key="4">
    <source>
        <dbReference type="ARBA" id="ARBA00022723"/>
    </source>
</evidence>